<dbReference type="EMBL" id="JADIKK010000008">
    <property type="protein sequence ID" value="MFK2879183.1"/>
    <property type="molecule type" value="Genomic_DNA"/>
</dbReference>
<feature type="transmembrane region" description="Helical" evidence="5">
    <location>
        <begin position="75"/>
        <end position="93"/>
    </location>
</feature>
<feature type="transmembrane region" description="Helical" evidence="5">
    <location>
        <begin position="39"/>
        <end position="63"/>
    </location>
</feature>
<evidence type="ECO:0000256" key="4">
    <source>
        <dbReference type="ARBA" id="ARBA00023136"/>
    </source>
</evidence>
<evidence type="ECO:0000256" key="2">
    <source>
        <dbReference type="ARBA" id="ARBA00022692"/>
    </source>
</evidence>
<keyword evidence="3 5" id="KW-1133">Transmembrane helix</keyword>
<evidence type="ECO:0000256" key="5">
    <source>
        <dbReference type="SAM" id="Phobius"/>
    </source>
</evidence>
<dbReference type="InterPro" id="IPR032808">
    <property type="entry name" value="DoxX"/>
</dbReference>
<comment type="caution">
    <text evidence="6">The sequence shown here is derived from an EMBL/GenBank/DDBJ whole genome shotgun (WGS) entry which is preliminary data.</text>
</comment>
<protein>
    <submittedName>
        <fullName evidence="6">DoxX family membrane protein</fullName>
    </submittedName>
</protein>
<gene>
    <name evidence="6" type="ORF">ISP25_19100</name>
</gene>
<evidence type="ECO:0000313" key="6">
    <source>
        <dbReference type="EMBL" id="MFK2879183.1"/>
    </source>
</evidence>
<evidence type="ECO:0000256" key="1">
    <source>
        <dbReference type="ARBA" id="ARBA00004141"/>
    </source>
</evidence>
<keyword evidence="4 5" id="KW-0472">Membrane</keyword>
<feature type="transmembrane region" description="Helical" evidence="5">
    <location>
        <begin position="203"/>
        <end position="221"/>
    </location>
</feature>
<comment type="subcellular location">
    <subcellularLocation>
        <location evidence="1">Membrane</location>
        <topology evidence="1">Multi-pass membrane protein</topology>
    </subcellularLocation>
</comment>
<accession>A0ABW8JBU8</accession>
<keyword evidence="2 5" id="KW-0812">Transmembrane</keyword>
<reference evidence="6 7" key="1">
    <citation type="submission" date="2020-10" db="EMBL/GenBank/DDBJ databases">
        <title>Phylogeny of dyella-like bacteria.</title>
        <authorList>
            <person name="Fu J."/>
        </authorList>
    </citation>
    <scope>NUCLEOTIDE SEQUENCE [LARGE SCALE GENOMIC DNA]</scope>
    <source>
        <strain evidence="6 7">KACC 19113</strain>
    </source>
</reference>
<keyword evidence="7" id="KW-1185">Reference proteome</keyword>
<dbReference type="Pfam" id="PF07681">
    <property type="entry name" value="DoxX"/>
    <property type="match status" value="1"/>
</dbReference>
<feature type="transmembrane region" description="Helical" evidence="5">
    <location>
        <begin position="169"/>
        <end position="197"/>
    </location>
</feature>
<feature type="transmembrane region" description="Helical" evidence="5">
    <location>
        <begin position="128"/>
        <end position="148"/>
    </location>
</feature>
<dbReference type="RefSeq" id="WP_404616025.1">
    <property type="nucleotide sequence ID" value="NZ_JADIKK010000008.1"/>
</dbReference>
<feature type="transmembrane region" description="Helical" evidence="5">
    <location>
        <begin position="256"/>
        <end position="274"/>
    </location>
</feature>
<evidence type="ECO:0000256" key="3">
    <source>
        <dbReference type="ARBA" id="ARBA00022989"/>
    </source>
</evidence>
<sequence length="289" mass="30197">MDATSGVGSGRTAAPAWLAACLAAGAGNQIARGMSPGRVLLALVMIALGLRGLLFGDFAGIWQRIPIAHLPAHDFFVYLAALVELATGAGMLVPRVAKAAAGLLSVFALLWMVLLKFPAVIYAPAMEATWLGAGEIAAILAGAWIVFASLAKPDGRFFAGRRGIRNARLLFVLALPTIGLSHYFYADITAGFVPAWLPWRHGWAYLTGAGSLATALAILFAAWPRLAAVLEAAMLGVITLLVWLPPLLAHAHDTDAWSAFLMSGAIAAGAAAVADSYRGIGWTARGPHH</sequence>
<proteinExistence type="predicted"/>
<name>A0ABW8JBU8_9GAMM</name>
<feature type="transmembrane region" description="Helical" evidence="5">
    <location>
        <begin position="100"/>
        <end position="122"/>
    </location>
</feature>
<dbReference type="Proteomes" id="UP001620339">
    <property type="component" value="Unassembled WGS sequence"/>
</dbReference>
<organism evidence="6 7">
    <name type="scientific">Rhodanobacter hydrolyticus</name>
    <dbReference type="NCBI Taxonomy" id="2250595"/>
    <lineage>
        <taxon>Bacteria</taxon>
        <taxon>Pseudomonadati</taxon>
        <taxon>Pseudomonadota</taxon>
        <taxon>Gammaproteobacteria</taxon>
        <taxon>Lysobacterales</taxon>
        <taxon>Rhodanobacteraceae</taxon>
        <taxon>Rhodanobacter</taxon>
    </lineage>
</organism>
<feature type="transmembrane region" description="Helical" evidence="5">
    <location>
        <begin position="226"/>
        <end position="244"/>
    </location>
</feature>
<evidence type="ECO:0000313" key="7">
    <source>
        <dbReference type="Proteomes" id="UP001620339"/>
    </source>
</evidence>